<accession>A0A285SBX8</accession>
<dbReference type="Proteomes" id="UP000219111">
    <property type="component" value="Unassembled WGS sequence"/>
</dbReference>
<proteinExistence type="predicted"/>
<name>A0A285SBX8_9RHOB</name>
<dbReference type="EMBL" id="OBMT01000004">
    <property type="protein sequence ID" value="SOC05191.1"/>
    <property type="molecule type" value="Genomic_DNA"/>
</dbReference>
<evidence type="ECO:0000313" key="2">
    <source>
        <dbReference type="Proteomes" id="UP000219111"/>
    </source>
</evidence>
<organism evidence="1 2">
    <name type="scientific">Rhodobacter maris</name>
    <dbReference type="NCBI Taxonomy" id="446682"/>
    <lineage>
        <taxon>Bacteria</taxon>
        <taxon>Pseudomonadati</taxon>
        <taxon>Pseudomonadota</taxon>
        <taxon>Alphaproteobacteria</taxon>
        <taxon>Rhodobacterales</taxon>
        <taxon>Rhodobacter group</taxon>
        <taxon>Rhodobacter</taxon>
    </lineage>
</organism>
<reference evidence="2" key="1">
    <citation type="submission" date="2017-08" db="EMBL/GenBank/DDBJ databases">
        <authorList>
            <person name="Varghese N."/>
            <person name="Submissions S."/>
        </authorList>
    </citation>
    <scope>NUCLEOTIDE SEQUENCE [LARGE SCALE GENOMIC DNA]</scope>
    <source>
        <strain evidence="2">JA276</strain>
    </source>
</reference>
<sequence>MVVSSSDAAFRVSGLSSPLRSGTKWLIPVAARCLFGAAAGLKHEGIGSLLKGNCRIFQGTNAAPEMIFIILQIFAS</sequence>
<evidence type="ECO:0000313" key="1">
    <source>
        <dbReference type="EMBL" id="SOC05191.1"/>
    </source>
</evidence>
<keyword evidence="2" id="KW-1185">Reference proteome</keyword>
<protein>
    <submittedName>
        <fullName evidence="1">Uncharacterized protein</fullName>
    </submittedName>
</protein>
<gene>
    <name evidence="1" type="ORF">SAMN05877831_104124</name>
</gene>
<dbReference type="AlphaFoldDB" id="A0A285SBX8"/>